<accession>A0A2K8JR81</accession>
<keyword evidence="1" id="KW-0732">Signal</keyword>
<dbReference type="AlphaFoldDB" id="A0A2K8JR81"/>
<evidence type="ECO:0000313" key="2">
    <source>
        <dbReference type="EMBL" id="ATU82453.1"/>
    </source>
</evidence>
<name>A0A2K8JR81_9HEMI</name>
<dbReference type="EMBL" id="MF683312">
    <property type="protein sequence ID" value="ATU82453.1"/>
    <property type="molecule type" value="mRNA"/>
</dbReference>
<organism evidence="2">
    <name type="scientific">Lethocerus distinctifemur</name>
    <dbReference type="NCBI Taxonomy" id="280095"/>
    <lineage>
        <taxon>Eukaryota</taxon>
        <taxon>Metazoa</taxon>
        <taxon>Ecdysozoa</taxon>
        <taxon>Arthropoda</taxon>
        <taxon>Hexapoda</taxon>
        <taxon>Insecta</taxon>
        <taxon>Pterygota</taxon>
        <taxon>Neoptera</taxon>
        <taxon>Paraneoptera</taxon>
        <taxon>Hemiptera</taxon>
        <taxon>Heteroptera</taxon>
        <taxon>Panheteroptera</taxon>
        <taxon>Nepomorpha</taxon>
        <taxon>Belostomatidae</taxon>
        <taxon>Lethocerinae</taxon>
        <taxon>Lethocerus</taxon>
    </lineage>
</organism>
<sequence length="124" mass="13870">MFKKLLLGLAVLVTMQILAEASDCSSHDMILGRRSWNDKVIYEKTIKLDSKWLQKQSLDVSFPPKGASNPHKITRIELTDRMKAGEGGCAYLTRGGVGEYAVELHLKTQRGNGMKFDLKVYGEP</sequence>
<dbReference type="InterPro" id="IPR031734">
    <property type="entry name" value="MBF2"/>
</dbReference>
<dbReference type="PANTHER" id="PTHR37685">
    <property type="entry name" value="GEO11136P1-RELATED"/>
    <property type="match status" value="1"/>
</dbReference>
<evidence type="ECO:0000256" key="1">
    <source>
        <dbReference type="SAM" id="SignalP"/>
    </source>
</evidence>
<feature type="signal peptide" evidence="1">
    <location>
        <begin position="1"/>
        <end position="21"/>
    </location>
</feature>
<feature type="chain" id="PRO_5014771904" evidence="1">
    <location>
        <begin position="22"/>
        <end position="124"/>
    </location>
</feature>
<protein>
    <submittedName>
        <fullName evidence="2">Venom protein family 3 protein 1</fullName>
    </submittedName>
</protein>
<reference evidence="2" key="1">
    <citation type="journal article" date="2018" name="Cell. Mol. Life Sci.">
        <title>Giant fish-killing water bug reveals ancient and dynamic venom evolution in Heteroptera.</title>
        <authorList>
            <person name="Walker A.A."/>
            <person name="Hernandez-Vargas M.J."/>
            <person name="Corzo G."/>
            <person name="Fry B.G."/>
            <person name="King G.F."/>
        </authorList>
    </citation>
    <scope>NUCLEOTIDE SEQUENCE</scope>
</reference>
<dbReference type="Pfam" id="PF15868">
    <property type="entry name" value="MBF2"/>
    <property type="match status" value="1"/>
</dbReference>
<dbReference type="PANTHER" id="PTHR37685:SF1">
    <property type="entry name" value="GEO11136P1-RELATED"/>
    <property type="match status" value="1"/>
</dbReference>
<proteinExistence type="evidence at transcript level"/>